<reference evidence="7" key="1">
    <citation type="submission" date="2018-12" db="EMBL/GenBank/DDBJ databases">
        <title>Tengunoibacter tsumagoiensis gen. nov., sp. nov., Dictyobacter kobayashii sp. nov., D. alpinus sp. nov., and D. joshuensis sp. nov. and description of Dictyobacteraceae fam. nov. within the order Ktedonobacterales isolated from Tengu-no-mugimeshi.</title>
        <authorList>
            <person name="Wang C.M."/>
            <person name="Zheng Y."/>
            <person name="Sakai Y."/>
            <person name="Toyoda A."/>
            <person name="Minakuchi Y."/>
            <person name="Abe K."/>
            <person name="Yokota A."/>
            <person name="Yabe S."/>
        </authorList>
    </citation>
    <scope>NUCLEOTIDE SEQUENCE [LARGE SCALE GENOMIC DNA]</scope>
    <source>
        <strain evidence="7">Uno16</strain>
    </source>
</reference>
<dbReference type="InterPro" id="IPR036388">
    <property type="entry name" value="WH-like_DNA-bd_sf"/>
</dbReference>
<dbReference type="PROSITE" id="PS50931">
    <property type="entry name" value="HTH_LYSR"/>
    <property type="match status" value="1"/>
</dbReference>
<comment type="similarity">
    <text evidence="1">Belongs to the LysR transcriptional regulatory family.</text>
</comment>
<dbReference type="SUPFAM" id="SSF46785">
    <property type="entry name" value="Winged helix' DNA-binding domain"/>
    <property type="match status" value="1"/>
</dbReference>
<sequence length="302" mass="33657">MELLQLKYFRTVARLQHMTRAAEELGIAQPALSQTIARLEAELGVPLFERTGRGIRLNHYGKAYIQHVERIFLELEQGQRELASISGGTQGQVELALSVATHLLPDILGTFRLEYPSIRFRLSQHDVTTMAQQLQRGAYDLCITSPPIQQADIESIVLLTEDIRLALPAWHPLAHRSQIALHEVADEAFICLKPEYSLRQLTDSFCQQAGFRPHIAFESDEPSTIRGLISAGLGISFVPALSWSGSVGSAVIELPISNPGCQRTLGLSWSTKHLQSEAARRFQHFVTNYFARLATHPNNKDG</sequence>
<dbReference type="Gene3D" id="1.10.10.10">
    <property type="entry name" value="Winged helix-like DNA-binding domain superfamily/Winged helix DNA-binding domain"/>
    <property type="match status" value="1"/>
</dbReference>
<dbReference type="AlphaFoldDB" id="A0A402BCF5"/>
<dbReference type="Pfam" id="PF00126">
    <property type="entry name" value="HTH_1"/>
    <property type="match status" value="1"/>
</dbReference>
<keyword evidence="4" id="KW-0804">Transcription</keyword>
<keyword evidence="7" id="KW-1185">Reference proteome</keyword>
<evidence type="ECO:0000259" key="5">
    <source>
        <dbReference type="PROSITE" id="PS50931"/>
    </source>
</evidence>
<evidence type="ECO:0000313" key="6">
    <source>
        <dbReference type="EMBL" id="GCE29091.1"/>
    </source>
</evidence>
<accession>A0A402BCF5</accession>
<dbReference type="GO" id="GO:0005829">
    <property type="term" value="C:cytosol"/>
    <property type="evidence" value="ECO:0007669"/>
    <property type="project" value="TreeGrafter"/>
</dbReference>
<organism evidence="6 7">
    <name type="scientific">Dictyobacter alpinus</name>
    <dbReference type="NCBI Taxonomy" id="2014873"/>
    <lineage>
        <taxon>Bacteria</taxon>
        <taxon>Bacillati</taxon>
        <taxon>Chloroflexota</taxon>
        <taxon>Ktedonobacteria</taxon>
        <taxon>Ktedonobacterales</taxon>
        <taxon>Dictyobacteraceae</taxon>
        <taxon>Dictyobacter</taxon>
    </lineage>
</organism>
<dbReference type="FunFam" id="1.10.10.10:FF:000001">
    <property type="entry name" value="LysR family transcriptional regulator"/>
    <property type="match status" value="1"/>
</dbReference>
<keyword evidence="3" id="KW-0238">DNA-binding</keyword>
<dbReference type="RefSeq" id="WP_126629232.1">
    <property type="nucleotide sequence ID" value="NZ_BIFT01000001.1"/>
</dbReference>
<dbReference type="PRINTS" id="PR00039">
    <property type="entry name" value="HTHLYSR"/>
</dbReference>
<comment type="caution">
    <text evidence="6">The sequence shown here is derived from an EMBL/GenBank/DDBJ whole genome shotgun (WGS) entry which is preliminary data.</text>
</comment>
<protein>
    <submittedName>
        <fullName evidence="6">LysR family transcriptional regulator</fullName>
    </submittedName>
</protein>
<dbReference type="InterPro" id="IPR000847">
    <property type="entry name" value="LysR_HTH_N"/>
</dbReference>
<dbReference type="Gene3D" id="3.40.190.290">
    <property type="match status" value="1"/>
</dbReference>
<gene>
    <name evidence="6" type="ORF">KDA_45750</name>
</gene>
<dbReference type="EMBL" id="BIFT01000001">
    <property type="protein sequence ID" value="GCE29091.1"/>
    <property type="molecule type" value="Genomic_DNA"/>
</dbReference>
<evidence type="ECO:0000256" key="3">
    <source>
        <dbReference type="ARBA" id="ARBA00023125"/>
    </source>
</evidence>
<dbReference type="GO" id="GO:0003700">
    <property type="term" value="F:DNA-binding transcription factor activity"/>
    <property type="evidence" value="ECO:0007669"/>
    <property type="project" value="InterPro"/>
</dbReference>
<dbReference type="InterPro" id="IPR005119">
    <property type="entry name" value="LysR_subst-bd"/>
</dbReference>
<feature type="domain" description="HTH lysR-type" evidence="5">
    <location>
        <begin position="1"/>
        <end position="58"/>
    </location>
</feature>
<dbReference type="Pfam" id="PF03466">
    <property type="entry name" value="LysR_substrate"/>
    <property type="match status" value="1"/>
</dbReference>
<dbReference type="InterPro" id="IPR050950">
    <property type="entry name" value="HTH-type_LysR_regulators"/>
</dbReference>
<dbReference type="SUPFAM" id="SSF53850">
    <property type="entry name" value="Periplasmic binding protein-like II"/>
    <property type="match status" value="1"/>
</dbReference>
<evidence type="ECO:0000256" key="2">
    <source>
        <dbReference type="ARBA" id="ARBA00023015"/>
    </source>
</evidence>
<dbReference type="GO" id="GO:0003677">
    <property type="term" value="F:DNA binding"/>
    <property type="evidence" value="ECO:0007669"/>
    <property type="project" value="UniProtKB-KW"/>
</dbReference>
<evidence type="ECO:0000256" key="1">
    <source>
        <dbReference type="ARBA" id="ARBA00009437"/>
    </source>
</evidence>
<evidence type="ECO:0000256" key="4">
    <source>
        <dbReference type="ARBA" id="ARBA00023163"/>
    </source>
</evidence>
<evidence type="ECO:0000313" key="7">
    <source>
        <dbReference type="Proteomes" id="UP000287171"/>
    </source>
</evidence>
<dbReference type="Proteomes" id="UP000287171">
    <property type="component" value="Unassembled WGS sequence"/>
</dbReference>
<keyword evidence="2" id="KW-0805">Transcription regulation</keyword>
<name>A0A402BCF5_9CHLR</name>
<proteinExistence type="inferred from homology"/>
<dbReference type="PANTHER" id="PTHR30419:SF28">
    <property type="entry name" value="HTH-TYPE TRANSCRIPTIONAL REGULATOR BSDA"/>
    <property type="match status" value="1"/>
</dbReference>
<dbReference type="OrthoDB" id="9803714at2"/>
<dbReference type="PANTHER" id="PTHR30419">
    <property type="entry name" value="HTH-TYPE TRANSCRIPTIONAL REGULATOR YBHD"/>
    <property type="match status" value="1"/>
</dbReference>
<dbReference type="InterPro" id="IPR036390">
    <property type="entry name" value="WH_DNA-bd_sf"/>
</dbReference>